<dbReference type="Pfam" id="PF09356">
    <property type="entry name" value="Phage_BR0599"/>
    <property type="match status" value="1"/>
</dbReference>
<name>A0A4S8P827_9HYPH</name>
<dbReference type="EMBL" id="STGV01000001">
    <property type="protein sequence ID" value="THV25811.1"/>
    <property type="molecule type" value="Genomic_DNA"/>
</dbReference>
<dbReference type="Proteomes" id="UP000308828">
    <property type="component" value="Unassembled WGS sequence"/>
</dbReference>
<dbReference type="InterPro" id="IPR011928">
    <property type="entry name" value="Phage_phiJL001_Gp84"/>
</dbReference>
<evidence type="ECO:0000313" key="3">
    <source>
        <dbReference type="Proteomes" id="UP000308828"/>
    </source>
</evidence>
<dbReference type="Pfam" id="PF09931">
    <property type="entry name" value="Phage_phiJL001_Gp84_N"/>
    <property type="match status" value="1"/>
</dbReference>
<reference evidence="2 3" key="1">
    <citation type="submission" date="2019-04" db="EMBL/GenBank/DDBJ databases">
        <title>Genome sequence of strain shin9-1.</title>
        <authorList>
            <person name="Gao J."/>
            <person name="Sun J."/>
        </authorList>
    </citation>
    <scope>NUCLEOTIDE SEQUENCE [LARGE SCALE GENOMIC DNA]</scope>
    <source>
        <strain evidence="3">shin9-1</strain>
    </source>
</reference>
<feature type="domain" description="Bacteriophage phiJL001 Gp84 C-terminal" evidence="1">
    <location>
        <begin position="196"/>
        <end position="283"/>
    </location>
</feature>
<dbReference type="NCBIfam" id="TIGR02218">
    <property type="entry name" value="phg_TIGR02218"/>
    <property type="match status" value="1"/>
</dbReference>
<accession>A0A4S8P827</accession>
<dbReference type="RefSeq" id="WP_136597646.1">
    <property type="nucleotide sequence ID" value="NZ_STGV01000001.1"/>
</dbReference>
<dbReference type="InterPro" id="IPR018964">
    <property type="entry name" value="Phage_phiJL001_Gp84_C"/>
</dbReference>
<proteinExistence type="predicted"/>
<dbReference type="OrthoDB" id="1633386at2"/>
<evidence type="ECO:0000313" key="2">
    <source>
        <dbReference type="EMBL" id="THV25811.1"/>
    </source>
</evidence>
<protein>
    <submittedName>
        <fullName evidence="2">DUF2163 domain-containing protein</fullName>
    </submittedName>
</protein>
<gene>
    <name evidence="2" type="ORF">FAA97_06425</name>
</gene>
<dbReference type="AlphaFoldDB" id="A0A4S8P827"/>
<keyword evidence="3" id="KW-1185">Reference proteome</keyword>
<sequence length="302" mass="32134">MKTIAAAFANHLLSGETTLCRAWRVTLIDGAVMGFTEHDAPLAFQGTAFEPASGFAATAAETASGLAATGAELRGGFSSEAIREADLAAGRFDGARVELFLVNWQAADEQHLLLTVQEIGDVSRAGAGFSAELRSIAHRLAQPEGRIYNRRCDAELGDNRCRVDMTLANRRLTGTVAEVANADRLVIAGLPVLDVGHFRLGACRFLGGALAGQRLAIEESAATETGSDGNRLTLALWLPMDASPETGDQVMLTVGCDKSFTTCRTHFSNALNFRGFPQMPGSDFAYSYVGGDTTHDGRVLYD</sequence>
<comment type="caution">
    <text evidence="2">The sequence shown here is derived from an EMBL/GenBank/DDBJ whole genome shotgun (WGS) entry which is preliminary data.</text>
</comment>
<organism evidence="2 3">
    <name type="scientific">Peteryoungia ipomoeae</name>
    <dbReference type="NCBI Taxonomy" id="1210932"/>
    <lineage>
        <taxon>Bacteria</taxon>
        <taxon>Pseudomonadati</taxon>
        <taxon>Pseudomonadota</taxon>
        <taxon>Alphaproteobacteria</taxon>
        <taxon>Hyphomicrobiales</taxon>
        <taxon>Rhizobiaceae</taxon>
        <taxon>Peteryoungia</taxon>
    </lineage>
</organism>
<evidence type="ECO:0000259" key="1">
    <source>
        <dbReference type="Pfam" id="PF09356"/>
    </source>
</evidence>